<sequence>MFTQWSSRKRERDDNDETITPGFNEHRAKRRISALPHRPSPKVIHNVLPNFSWGDNYTSQPAPPNITPAHSDSEEVAASAEPRSFFSHYSSPSNTITQDGAPSPFVSSYDTQQSTQSTQMSDAVMYSDDLEMLDAVHLSPGFHQSDPPPSISGRIPTPIHSSFAPFVRSEKVTVNRALDFKDDEGLVDRFRSGRRLPSPISEGETSPSVIVAGFSGMQMDAESSSQPDPEKETPTKKGHTRSKHSLRNWTGYGSELPGGGGMKRSFSMGYRADCEKCRMKVPGHFSHIITY</sequence>
<protein>
    <submittedName>
        <fullName evidence="2">Uncharacterized protein</fullName>
    </submittedName>
</protein>
<dbReference type="GeneID" id="18761901"/>
<feature type="compositionally biased region" description="Basic residues" evidence="1">
    <location>
        <begin position="236"/>
        <end position="246"/>
    </location>
</feature>
<accession>K1WEQ7</accession>
<feature type="region of interest" description="Disordered" evidence="1">
    <location>
        <begin position="219"/>
        <end position="262"/>
    </location>
</feature>
<dbReference type="OrthoDB" id="2446291at2759"/>
<feature type="region of interest" description="Disordered" evidence="1">
    <location>
        <begin position="1"/>
        <end position="41"/>
    </location>
</feature>
<dbReference type="eggNOG" id="ENOG502T02S">
    <property type="taxonomic scope" value="Eukaryota"/>
</dbReference>
<reference evidence="2 3" key="1">
    <citation type="journal article" date="2012" name="BMC Genomics">
        <title>Sequencing the genome of Marssonina brunnea reveals fungus-poplar co-evolution.</title>
        <authorList>
            <person name="Zhu S."/>
            <person name="Cao Y.-Z."/>
            <person name="Jiang C."/>
            <person name="Tan B.-Y."/>
            <person name="Wang Z."/>
            <person name="Feng S."/>
            <person name="Zhang L."/>
            <person name="Su X.-H."/>
            <person name="Brejova B."/>
            <person name="Vinar T."/>
            <person name="Xu M."/>
            <person name="Wang M.-X."/>
            <person name="Zhang S.-G."/>
            <person name="Huang M.-R."/>
            <person name="Wu R."/>
            <person name="Zhou Y."/>
        </authorList>
    </citation>
    <scope>NUCLEOTIDE SEQUENCE [LARGE SCALE GENOMIC DNA]</scope>
    <source>
        <strain evidence="2 3">MB_m1</strain>
    </source>
</reference>
<evidence type="ECO:0000256" key="1">
    <source>
        <dbReference type="SAM" id="MobiDB-lite"/>
    </source>
</evidence>
<dbReference type="InParanoid" id="K1WEQ7"/>
<dbReference type="OMA" id="GHFNHIV"/>
<evidence type="ECO:0000313" key="2">
    <source>
        <dbReference type="EMBL" id="EKD15955.1"/>
    </source>
</evidence>
<dbReference type="EMBL" id="JH921440">
    <property type="protein sequence ID" value="EKD15955.1"/>
    <property type="molecule type" value="Genomic_DNA"/>
</dbReference>
<proteinExistence type="predicted"/>
<gene>
    <name evidence="2" type="ORF">MBM_05966</name>
</gene>
<organism evidence="2 3">
    <name type="scientific">Marssonina brunnea f. sp. multigermtubi (strain MB_m1)</name>
    <name type="common">Marssonina leaf spot fungus</name>
    <dbReference type="NCBI Taxonomy" id="1072389"/>
    <lineage>
        <taxon>Eukaryota</taxon>
        <taxon>Fungi</taxon>
        <taxon>Dikarya</taxon>
        <taxon>Ascomycota</taxon>
        <taxon>Pezizomycotina</taxon>
        <taxon>Leotiomycetes</taxon>
        <taxon>Helotiales</taxon>
        <taxon>Drepanopezizaceae</taxon>
        <taxon>Drepanopeziza</taxon>
    </lineage>
</organism>
<dbReference type="KEGG" id="mbe:MBM_05966"/>
<evidence type="ECO:0000313" key="3">
    <source>
        <dbReference type="Proteomes" id="UP000006753"/>
    </source>
</evidence>
<dbReference type="HOGENOM" id="CLU_036637_0_0_1"/>
<dbReference type="RefSeq" id="XP_007293855.1">
    <property type="nucleotide sequence ID" value="XM_007293793.1"/>
</dbReference>
<dbReference type="AlphaFoldDB" id="K1WEQ7"/>
<name>K1WEQ7_MARBU</name>
<dbReference type="Proteomes" id="UP000006753">
    <property type="component" value="Unassembled WGS sequence"/>
</dbReference>
<feature type="region of interest" description="Disordered" evidence="1">
    <location>
        <begin position="55"/>
        <end position="81"/>
    </location>
</feature>
<keyword evidence="3" id="KW-1185">Reference proteome</keyword>